<organism evidence="2 3">
    <name type="scientific">Mycobacterium phage MyraDee</name>
    <dbReference type="NCBI Taxonomy" id="2024303"/>
    <lineage>
        <taxon>Viruses</taxon>
        <taxon>Duplodnaviria</taxon>
        <taxon>Heunggongvirae</taxon>
        <taxon>Uroviricota</taxon>
        <taxon>Caudoviricetes</taxon>
        <taxon>Myradeevirus</taxon>
        <taxon>Myradeevirus MyraDee</taxon>
    </lineage>
</organism>
<dbReference type="EMBL" id="MF141539">
    <property type="protein sequence ID" value="ASR77199.1"/>
    <property type="molecule type" value="Genomic_DNA"/>
</dbReference>
<dbReference type="Proteomes" id="UP000225918">
    <property type="component" value="Segment"/>
</dbReference>
<evidence type="ECO:0000313" key="3">
    <source>
        <dbReference type="Proteomes" id="UP000225918"/>
    </source>
</evidence>
<gene>
    <name evidence="2" type="ORF">SEA_MYRADEE_92</name>
</gene>
<evidence type="ECO:0000259" key="1">
    <source>
        <dbReference type="Pfam" id="PF23938"/>
    </source>
</evidence>
<accession>A0A222YY43</accession>
<sequence length="60" mass="6582">MDESYRDEIAYELVIVANLHEGQGNIHYGRGLRSQAEECLAGNGSVESYALILGRAEEAL</sequence>
<proteinExistence type="predicted"/>
<protein>
    <recommendedName>
        <fullName evidence="1">DUF7273 domain-containing protein</fullName>
    </recommendedName>
</protein>
<dbReference type="Pfam" id="PF23938">
    <property type="entry name" value="DUF7273"/>
    <property type="match status" value="1"/>
</dbReference>
<dbReference type="InterPro" id="IPR055697">
    <property type="entry name" value="DUF7273"/>
</dbReference>
<name>A0A222YY43_9CAUD</name>
<feature type="domain" description="DUF7273" evidence="1">
    <location>
        <begin position="3"/>
        <end position="59"/>
    </location>
</feature>
<reference evidence="3" key="1">
    <citation type="submission" date="2017-05" db="EMBL/GenBank/DDBJ databases">
        <authorList>
            <person name="Song R."/>
            <person name="Chenine A.L."/>
            <person name="Ruprecht R.M."/>
        </authorList>
    </citation>
    <scope>NUCLEOTIDE SEQUENCE [LARGE SCALE GENOMIC DNA]</scope>
</reference>
<keyword evidence="3" id="KW-1185">Reference proteome</keyword>
<evidence type="ECO:0000313" key="2">
    <source>
        <dbReference type="EMBL" id="ASR77199.1"/>
    </source>
</evidence>